<dbReference type="RefSeq" id="WP_263740669.1">
    <property type="nucleotide sequence ID" value="NZ_JAOWKZ010000003.1"/>
</dbReference>
<organism evidence="2 3">
    <name type="scientific">Albidovulum litorale</name>
    <dbReference type="NCBI Taxonomy" id="2984134"/>
    <lineage>
        <taxon>Bacteria</taxon>
        <taxon>Pseudomonadati</taxon>
        <taxon>Pseudomonadota</taxon>
        <taxon>Alphaproteobacteria</taxon>
        <taxon>Rhodobacterales</taxon>
        <taxon>Paracoccaceae</taxon>
        <taxon>Albidovulum</taxon>
    </lineage>
</organism>
<evidence type="ECO:0008006" key="4">
    <source>
        <dbReference type="Google" id="ProtNLM"/>
    </source>
</evidence>
<sequence length="252" mass="27542">MDFITDNQLPLILISFAIGCSLTAILFRRHVSQKAWKIADLVWICLGGIGALTAVIAGVYAEDSSRLSRQIDIAYATTREFDRDAARFRLAHCEVDHPAASFRTAIRDLCDKVEFLSASTAGNAQLPLFIAVTERAAPLQGLNLFFGSKSSDMEDEVESFDTAEFLAFEPRDAMTEAAVALLRQAPSVAGIAAEFQVIAKAYEDLIGEVMHLRDEWQVLEDSAGILTLQILALCLVAFAAPFRLGKSIVDLI</sequence>
<protein>
    <recommendedName>
        <fullName evidence="4">DUF4239 domain-containing protein</fullName>
    </recommendedName>
</protein>
<keyword evidence="1" id="KW-0472">Membrane</keyword>
<name>A0ABT2ZQM1_9RHOB</name>
<reference evidence="2 3" key="1">
    <citation type="submission" date="2022-10" db="EMBL/GenBank/DDBJ databases">
        <title>Defluviimonas sp. nov., isolated from ocean surface sediments.</title>
        <authorList>
            <person name="He W."/>
            <person name="Wang L."/>
            <person name="Zhang D.-F."/>
        </authorList>
    </citation>
    <scope>NUCLEOTIDE SEQUENCE [LARGE SCALE GENOMIC DNA]</scope>
    <source>
        <strain evidence="2 3">WL0050</strain>
    </source>
</reference>
<feature type="transmembrane region" description="Helical" evidence="1">
    <location>
        <begin position="12"/>
        <end position="29"/>
    </location>
</feature>
<comment type="caution">
    <text evidence="2">The sequence shown here is derived from an EMBL/GenBank/DDBJ whole genome shotgun (WGS) entry which is preliminary data.</text>
</comment>
<dbReference type="EMBL" id="JAOWKZ010000003">
    <property type="protein sequence ID" value="MCV2873463.1"/>
    <property type="molecule type" value="Genomic_DNA"/>
</dbReference>
<feature type="transmembrane region" description="Helical" evidence="1">
    <location>
        <begin position="41"/>
        <end position="61"/>
    </location>
</feature>
<evidence type="ECO:0000313" key="3">
    <source>
        <dbReference type="Proteomes" id="UP001652564"/>
    </source>
</evidence>
<proteinExistence type="predicted"/>
<evidence type="ECO:0000313" key="2">
    <source>
        <dbReference type="EMBL" id="MCV2873463.1"/>
    </source>
</evidence>
<evidence type="ECO:0000256" key="1">
    <source>
        <dbReference type="SAM" id="Phobius"/>
    </source>
</evidence>
<keyword evidence="1" id="KW-1133">Transmembrane helix</keyword>
<gene>
    <name evidence="2" type="ORF">OEZ71_14275</name>
</gene>
<keyword evidence="3" id="KW-1185">Reference proteome</keyword>
<keyword evidence="1" id="KW-0812">Transmembrane</keyword>
<accession>A0ABT2ZQM1</accession>
<dbReference type="Proteomes" id="UP001652564">
    <property type="component" value="Unassembled WGS sequence"/>
</dbReference>